<evidence type="ECO:0000313" key="3">
    <source>
        <dbReference type="EMBL" id="EFR02218.1"/>
    </source>
</evidence>
<evidence type="ECO:0000259" key="2">
    <source>
        <dbReference type="Pfam" id="PF17921"/>
    </source>
</evidence>
<evidence type="ECO:0000256" key="1">
    <source>
        <dbReference type="SAM" id="SignalP"/>
    </source>
</evidence>
<dbReference type="STRING" id="535722.E4UV91"/>
<keyword evidence="4" id="KW-1185">Reference proteome</keyword>
<proteinExistence type="predicted"/>
<dbReference type="RefSeq" id="XP_003172629.1">
    <property type="nucleotide sequence ID" value="XM_003172581.1"/>
</dbReference>
<dbReference type="HOGENOM" id="CLU_1271998_0_0_1"/>
<feature type="domain" description="Integrase zinc-binding" evidence="2">
    <location>
        <begin position="172"/>
        <end position="208"/>
    </location>
</feature>
<dbReference type="InterPro" id="IPR041588">
    <property type="entry name" value="Integrase_H2C2"/>
</dbReference>
<dbReference type="Proteomes" id="UP000002669">
    <property type="component" value="Unassembled WGS sequence"/>
</dbReference>
<dbReference type="AlphaFoldDB" id="E4UV91"/>
<keyword evidence="1" id="KW-0732">Signal</keyword>
<protein>
    <recommendedName>
        <fullName evidence="2">Integrase zinc-binding domain-containing protein</fullName>
    </recommendedName>
</protein>
<accession>E4UV91</accession>
<name>E4UV91_ARTGP</name>
<dbReference type="EMBL" id="DS989825">
    <property type="protein sequence ID" value="EFR02218.1"/>
    <property type="molecule type" value="Genomic_DNA"/>
</dbReference>
<evidence type="ECO:0000313" key="4">
    <source>
        <dbReference type="Proteomes" id="UP000002669"/>
    </source>
</evidence>
<dbReference type="InParanoid" id="E4UV91"/>
<dbReference type="Pfam" id="PF17921">
    <property type="entry name" value="Integrase_H2C2"/>
    <property type="match status" value="1"/>
</dbReference>
<gene>
    <name evidence="3" type="ORF">MGYG_05221</name>
</gene>
<feature type="signal peptide" evidence="1">
    <location>
        <begin position="1"/>
        <end position="19"/>
    </location>
</feature>
<dbReference type="GeneID" id="10027902"/>
<sequence>MTLYLTIGFLELLQYTTLAIHAGISSEERDLVAKNFNKPHFNVDCLVDCLEDDIDHDTDDCLDNEIVSEVDEELNGKDGKAVIAEEAKPEGPSLTAASRALVWAGEVDVAKSNWDSDYRSSSWFSTYYCFHRDGTTPSNIRKIDSFADSYYLEGGRLCIRHFKTGLSLVCAPESQVLNSLKRAHDYNGHWGKQGTLALLRRHVYWPNQSTNGMGNKP</sequence>
<reference evidence="4" key="1">
    <citation type="journal article" date="2012" name="MBio">
        <title>Comparative genome analysis of Trichophyton rubrum and related dermatophytes reveals candidate genes involved in infection.</title>
        <authorList>
            <person name="Martinez D.A."/>
            <person name="Oliver B.G."/>
            <person name="Graeser Y."/>
            <person name="Goldberg J.M."/>
            <person name="Li W."/>
            <person name="Martinez-Rossi N.M."/>
            <person name="Monod M."/>
            <person name="Shelest E."/>
            <person name="Barton R.C."/>
            <person name="Birch E."/>
            <person name="Brakhage A.A."/>
            <person name="Chen Z."/>
            <person name="Gurr S.J."/>
            <person name="Heiman D."/>
            <person name="Heitman J."/>
            <person name="Kosti I."/>
            <person name="Rossi A."/>
            <person name="Saif S."/>
            <person name="Samalova M."/>
            <person name="Saunders C.W."/>
            <person name="Shea T."/>
            <person name="Summerbell R.C."/>
            <person name="Xu J."/>
            <person name="Young S."/>
            <person name="Zeng Q."/>
            <person name="Birren B.W."/>
            <person name="Cuomo C.A."/>
            <person name="White T.C."/>
        </authorList>
    </citation>
    <scope>NUCLEOTIDE SEQUENCE [LARGE SCALE GENOMIC DNA]</scope>
    <source>
        <strain evidence="4">ATCC MYA-4604 / CBS 118893</strain>
    </source>
</reference>
<dbReference type="Gene3D" id="1.10.340.70">
    <property type="match status" value="1"/>
</dbReference>
<dbReference type="VEuPathDB" id="FungiDB:MGYG_05221"/>
<feature type="chain" id="PRO_5003189217" description="Integrase zinc-binding domain-containing protein" evidence="1">
    <location>
        <begin position="20"/>
        <end position="217"/>
    </location>
</feature>
<organism evidence="4">
    <name type="scientific">Arthroderma gypseum (strain ATCC MYA-4604 / CBS 118893)</name>
    <name type="common">Microsporum gypseum</name>
    <dbReference type="NCBI Taxonomy" id="535722"/>
    <lineage>
        <taxon>Eukaryota</taxon>
        <taxon>Fungi</taxon>
        <taxon>Dikarya</taxon>
        <taxon>Ascomycota</taxon>
        <taxon>Pezizomycotina</taxon>
        <taxon>Eurotiomycetes</taxon>
        <taxon>Eurotiomycetidae</taxon>
        <taxon>Onygenales</taxon>
        <taxon>Arthrodermataceae</taxon>
        <taxon>Nannizzia</taxon>
    </lineage>
</organism>